<feature type="domain" description="Histidine kinase" evidence="15">
    <location>
        <begin position="144"/>
        <end position="356"/>
    </location>
</feature>
<dbReference type="SUPFAM" id="SSF158472">
    <property type="entry name" value="HAMP domain-like"/>
    <property type="match status" value="1"/>
</dbReference>
<dbReference type="GO" id="GO:0005524">
    <property type="term" value="F:ATP binding"/>
    <property type="evidence" value="ECO:0007669"/>
    <property type="project" value="UniProtKB-KW"/>
</dbReference>
<comment type="subcellular location">
    <subcellularLocation>
        <location evidence="2">Cell membrane</location>
        <topology evidence="2">Multi-pass membrane protein</topology>
    </subcellularLocation>
</comment>
<proteinExistence type="predicted"/>
<dbReference type="PROSITE" id="PS51257">
    <property type="entry name" value="PROKAR_LIPOPROTEIN"/>
    <property type="match status" value="1"/>
</dbReference>
<evidence type="ECO:0000256" key="7">
    <source>
        <dbReference type="ARBA" id="ARBA00022692"/>
    </source>
</evidence>
<dbReference type="InterPro" id="IPR005467">
    <property type="entry name" value="His_kinase_dom"/>
</dbReference>
<dbReference type="PRINTS" id="PR00344">
    <property type="entry name" value="BCTRLSENSOR"/>
</dbReference>
<keyword evidence="10" id="KW-0067">ATP-binding</keyword>
<dbReference type="FunFam" id="3.30.565.10:FF:000006">
    <property type="entry name" value="Sensor histidine kinase WalK"/>
    <property type="match status" value="1"/>
</dbReference>
<dbReference type="Gene3D" id="6.10.340.10">
    <property type="match status" value="1"/>
</dbReference>
<keyword evidence="12" id="KW-0902">Two-component regulatory system</keyword>
<dbReference type="GO" id="GO:0005886">
    <property type="term" value="C:plasma membrane"/>
    <property type="evidence" value="ECO:0007669"/>
    <property type="project" value="UniProtKB-SubCell"/>
</dbReference>
<sequence length="357" mass="40184">MKNTSISRQLIITMGILNLAITFCAVVFSCGVYTLALKYQWISLNDLDTDSVSLHMIDMVWIMIVLCTGFIISTMLSFPFAKRLIDPMNALAEAVSKIRLGDLSARAEKTHNSSTEIDKLIEDFNLMAEKLEISVKNAHIWNASIAHELRTPITILQGRLQGIIDGVFQADMTLYKNLLHQVEGLSHLVEDLRTLTLLENQQLRLNLEKTNLKSSIEKCLNAFHGRLVSAGLNVQTDFTYQSCFCDCRRMEQVLLALLDNEVRYANSGNLYIKTEVNAKTWILHLEDDGPGISEEHINYLFKPFYRLESSRNRTQGGTGLGLAVVYAIVAAHHGTIKYHITQGTGSRFSIYLPLLDN</sequence>
<evidence type="ECO:0000256" key="3">
    <source>
        <dbReference type="ARBA" id="ARBA00012438"/>
    </source>
</evidence>
<evidence type="ECO:0000256" key="13">
    <source>
        <dbReference type="ARBA" id="ARBA00023136"/>
    </source>
</evidence>
<feature type="transmembrane region" description="Helical" evidence="14">
    <location>
        <begin position="56"/>
        <end position="78"/>
    </location>
</feature>
<dbReference type="PANTHER" id="PTHR45528">
    <property type="entry name" value="SENSOR HISTIDINE KINASE CPXA"/>
    <property type="match status" value="1"/>
</dbReference>
<evidence type="ECO:0000256" key="10">
    <source>
        <dbReference type="ARBA" id="ARBA00022840"/>
    </source>
</evidence>
<dbReference type="Pfam" id="PF00672">
    <property type="entry name" value="HAMP"/>
    <property type="match status" value="1"/>
</dbReference>
<accession>A0A1E7R3Z3</accession>
<dbReference type="CDD" id="cd06225">
    <property type="entry name" value="HAMP"/>
    <property type="match status" value="1"/>
</dbReference>
<dbReference type="InterPro" id="IPR003660">
    <property type="entry name" value="HAMP_dom"/>
</dbReference>
<keyword evidence="5" id="KW-0597">Phosphoprotein</keyword>
<evidence type="ECO:0000256" key="8">
    <source>
        <dbReference type="ARBA" id="ARBA00022741"/>
    </source>
</evidence>
<dbReference type="InterPro" id="IPR003594">
    <property type="entry name" value="HATPase_dom"/>
</dbReference>
<feature type="domain" description="HAMP" evidence="16">
    <location>
        <begin position="82"/>
        <end position="136"/>
    </location>
</feature>
<evidence type="ECO:0000259" key="15">
    <source>
        <dbReference type="PROSITE" id="PS50109"/>
    </source>
</evidence>
<feature type="transmembrane region" description="Helical" evidence="14">
    <location>
        <begin position="12"/>
        <end position="36"/>
    </location>
</feature>
<dbReference type="PANTHER" id="PTHR45528:SF1">
    <property type="entry name" value="SENSOR HISTIDINE KINASE CPXA"/>
    <property type="match status" value="1"/>
</dbReference>
<dbReference type="InterPro" id="IPR050398">
    <property type="entry name" value="HssS/ArlS-like"/>
</dbReference>
<dbReference type="Pfam" id="PF00512">
    <property type="entry name" value="HisKA"/>
    <property type="match status" value="1"/>
</dbReference>
<keyword evidence="8" id="KW-0547">Nucleotide-binding</keyword>
<dbReference type="NCBIfam" id="NF012226">
    <property type="entry name" value="AdeS_HK"/>
    <property type="match status" value="1"/>
</dbReference>
<evidence type="ECO:0000256" key="11">
    <source>
        <dbReference type="ARBA" id="ARBA00022989"/>
    </source>
</evidence>
<keyword evidence="11 14" id="KW-1133">Transmembrane helix</keyword>
<dbReference type="SMART" id="SM00388">
    <property type="entry name" value="HisKA"/>
    <property type="match status" value="1"/>
</dbReference>
<evidence type="ECO:0000259" key="16">
    <source>
        <dbReference type="PROSITE" id="PS50885"/>
    </source>
</evidence>
<organism evidence="17 18">
    <name type="scientific">Acinetobacter qingfengensis</name>
    <dbReference type="NCBI Taxonomy" id="1262585"/>
    <lineage>
        <taxon>Bacteria</taxon>
        <taxon>Pseudomonadati</taxon>
        <taxon>Pseudomonadota</taxon>
        <taxon>Gammaproteobacteria</taxon>
        <taxon>Moraxellales</taxon>
        <taxon>Moraxellaceae</taxon>
        <taxon>Acinetobacter</taxon>
    </lineage>
</organism>
<evidence type="ECO:0000256" key="4">
    <source>
        <dbReference type="ARBA" id="ARBA00022475"/>
    </source>
</evidence>
<dbReference type="PROSITE" id="PS50885">
    <property type="entry name" value="HAMP"/>
    <property type="match status" value="1"/>
</dbReference>
<dbReference type="Gene3D" id="1.10.287.130">
    <property type="match status" value="1"/>
</dbReference>
<dbReference type="RefSeq" id="WP_070070323.1">
    <property type="nucleotide sequence ID" value="NZ_MKKK01000036.1"/>
</dbReference>
<name>A0A1E7R3Z3_9GAMM</name>
<evidence type="ECO:0000256" key="6">
    <source>
        <dbReference type="ARBA" id="ARBA00022679"/>
    </source>
</evidence>
<dbReference type="PROSITE" id="PS50109">
    <property type="entry name" value="HIS_KIN"/>
    <property type="match status" value="1"/>
</dbReference>
<protein>
    <recommendedName>
        <fullName evidence="3">histidine kinase</fullName>
        <ecNumber evidence="3">2.7.13.3</ecNumber>
    </recommendedName>
</protein>
<evidence type="ECO:0000256" key="2">
    <source>
        <dbReference type="ARBA" id="ARBA00004651"/>
    </source>
</evidence>
<evidence type="ECO:0000256" key="5">
    <source>
        <dbReference type="ARBA" id="ARBA00022553"/>
    </source>
</evidence>
<dbReference type="GO" id="GO:0000155">
    <property type="term" value="F:phosphorelay sensor kinase activity"/>
    <property type="evidence" value="ECO:0007669"/>
    <property type="project" value="InterPro"/>
</dbReference>
<dbReference type="CDD" id="cd00082">
    <property type="entry name" value="HisKA"/>
    <property type="match status" value="1"/>
</dbReference>
<keyword evidence="4" id="KW-1003">Cell membrane</keyword>
<evidence type="ECO:0000256" key="14">
    <source>
        <dbReference type="SAM" id="Phobius"/>
    </source>
</evidence>
<comment type="catalytic activity">
    <reaction evidence="1">
        <text>ATP + protein L-histidine = ADP + protein N-phospho-L-histidine.</text>
        <dbReference type="EC" id="2.7.13.3"/>
    </reaction>
</comment>
<evidence type="ECO:0000313" key="18">
    <source>
        <dbReference type="Proteomes" id="UP000185895"/>
    </source>
</evidence>
<keyword evidence="7 14" id="KW-0812">Transmembrane</keyword>
<keyword evidence="6" id="KW-0808">Transferase</keyword>
<evidence type="ECO:0000256" key="1">
    <source>
        <dbReference type="ARBA" id="ARBA00000085"/>
    </source>
</evidence>
<dbReference type="Gene3D" id="3.30.565.10">
    <property type="entry name" value="Histidine kinase-like ATPase, C-terminal domain"/>
    <property type="match status" value="1"/>
</dbReference>
<keyword evidence="18" id="KW-1185">Reference proteome</keyword>
<dbReference type="EC" id="2.7.13.3" evidence="3"/>
<dbReference type="STRING" id="1262585.BJI46_13680"/>
<evidence type="ECO:0000256" key="12">
    <source>
        <dbReference type="ARBA" id="ARBA00023012"/>
    </source>
</evidence>
<gene>
    <name evidence="17" type="ORF">BJI46_13680</name>
</gene>
<keyword evidence="9 17" id="KW-0418">Kinase</keyword>
<dbReference type="SUPFAM" id="SSF47384">
    <property type="entry name" value="Homodimeric domain of signal transducing histidine kinase"/>
    <property type="match status" value="1"/>
</dbReference>
<reference evidence="17 18" key="1">
    <citation type="submission" date="2016-09" db="EMBL/GenBank/DDBJ databases">
        <authorList>
            <person name="Capua I."/>
            <person name="De Benedictis P."/>
            <person name="Joannis T."/>
            <person name="Lombin L.H."/>
            <person name="Cattoli G."/>
        </authorList>
    </citation>
    <scope>NUCLEOTIDE SEQUENCE [LARGE SCALE GENOMIC DNA]</scope>
    <source>
        <strain evidence="17 18">ANC 4671</strain>
    </source>
</reference>
<dbReference type="SMART" id="SM00387">
    <property type="entry name" value="HATPase_c"/>
    <property type="match status" value="1"/>
</dbReference>
<dbReference type="OrthoDB" id="9804645at2"/>
<dbReference type="InterPro" id="IPR036097">
    <property type="entry name" value="HisK_dim/P_sf"/>
</dbReference>
<evidence type="ECO:0000256" key="9">
    <source>
        <dbReference type="ARBA" id="ARBA00022777"/>
    </source>
</evidence>
<comment type="caution">
    <text evidence="17">The sequence shown here is derived from an EMBL/GenBank/DDBJ whole genome shotgun (WGS) entry which is preliminary data.</text>
</comment>
<dbReference type="EMBL" id="MKKK01000036">
    <property type="protein sequence ID" value="OEY94024.1"/>
    <property type="molecule type" value="Genomic_DNA"/>
</dbReference>
<keyword evidence="13 14" id="KW-0472">Membrane</keyword>
<dbReference type="Proteomes" id="UP000185895">
    <property type="component" value="Unassembled WGS sequence"/>
</dbReference>
<dbReference type="InterPro" id="IPR004358">
    <property type="entry name" value="Sig_transdc_His_kin-like_C"/>
</dbReference>
<dbReference type="InterPro" id="IPR003661">
    <property type="entry name" value="HisK_dim/P_dom"/>
</dbReference>
<evidence type="ECO:0000313" key="17">
    <source>
        <dbReference type="EMBL" id="OEY94024.1"/>
    </source>
</evidence>
<dbReference type="AlphaFoldDB" id="A0A1E7R3Z3"/>
<dbReference type="SUPFAM" id="SSF55874">
    <property type="entry name" value="ATPase domain of HSP90 chaperone/DNA topoisomerase II/histidine kinase"/>
    <property type="match status" value="1"/>
</dbReference>
<dbReference type="InterPro" id="IPR036890">
    <property type="entry name" value="HATPase_C_sf"/>
</dbReference>
<dbReference type="SMART" id="SM00304">
    <property type="entry name" value="HAMP"/>
    <property type="match status" value="1"/>
</dbReference>
<dbReference type="Pfam" id="PF02518">
    <property type="entry name" value="HATPase_c"/>
    <property type="match status" value="1"/>
</dbReference>